<dbReference type="NCBIfam" id="NF003802">
    <property type="entry name" value="PRK05388.1"/>
    <property type="match status" value="1"/>
</dbReference>
<name>A0A6V8NJJ5_9ACTN</name>
<dbReference type="HAMAP" id="MF_01106">
    <property type="entry name" value="ArgJ"/>
    <property type="match status" value="1"/>
</dbReference>
<keyword evidence="9" id="KW-0963">Cytoplasm</keyword>
<dbReference type="PANTHER" id="PTHR23100:SF0">
    <property type="entry name" value="ARGININE BIOSYNTHESIS BIFUNCTIONAL PROTEIN ARGJ, MITOCHONDRIAL"/>
    <property type="match status" value="1"/>
</dbReference>
<dbReference type="SUPFAM" id="SSF56266">
    <property type="entry name" value="DmpA/ArgJ-like"/>
    <property type="match status" value="1"/>
</dbReference>
<feature type="binding site" evidence="9">
    <location>
        <position position="421"/>
    </location>
    <ligand>
        <name>substrate</name>
    </ligand>
</feature>
<reference evidence="10 11" key="1">
    <citation type="journal article" date="2020" name="Front. Microbiol.">
        <title>Single-cell genomics of novel Actinobacteria with the Wood-Ljungdahl pathway discovered in a serpentinizing system.</title>
        <authorList>
            <person name="Merino N."/>
            <person name="Kawai M."/>
            <person name="Boyd E.S."/>
            <person name="Colman D.R."/>
            <person name="McGlynn S.E."/>
            <person name="Nealson K.H."/>
            <person name="Kurokawa K."/>
            <person name="Hongoh Y."/>
        </authorList>
    </citation>
    <scope>NUCLEOTIDE SEQUENCE [LARGE SCALE GENOMIC DNA]</scope>
    <source>
        <strain evidence="10 11">S03</strain>
    </source>
</reference>
<feature type="site" description="Involved in the stabilization of negative charge on the oxyanion by the formation of the oxyanion hole" evidence="9">
    <location>
        <position position="139"/>
    </location>
</feature>
<comment type="similarity">
    <text evidence="1 9">Belongs to the ArgJ family.</text>
</comment>
<comment type="catalytic activity">
    <reaction evidence="9">
        <text>L-glutamate + acetyl-CoA = N-acetyl-L-glutamate + CoA + H(+)</text>
        <dbReference type="Rhea" id="RHEA:24292"/>
        <dbReference type="ChEBI" id="CHEBI:15378"/>
        <dbReference type="ChEBI" id="CHEBI:29985"/>
        <dbReference type="ChEBI" id="CHEBI:44337"/>
        <dbReference type="ChEBI" id="CHEBI:57287"/>
        <dbReference type="ChEBI" id="CHEBI:57288"/>
        <dbReference type="EC" id="2.3.1.1"/>
    </reaction>
</comment>
<dbReference type="UniPathway" id="UPA00068">
    <property type="reaction ID" value="UER00106"/>
</dbReference>
<gene>
    <name evidence="9" type="primary">argJ</name>
    <name evidence="10" type="ORF">HKBW3S03_01059</name>
</gene>
<sequence length="426" mass="45730">MYTMHIRWRSSPFLTGRRWRKRLPEPFTEVPGGVAAPKHFQAAGVSCGLKESGGRDLALIYSETPATAAALFTTNRVVAAPVELSRENVEKGLIRAILINSGNANACTGEQGLRDAREMAEIAAHQLGISPKEILVASTGPIGRLLPMDRVRKGIELAVSSLTPTGGGKAAEAILTTDTRPKEVAVQFEIGERTVTLGGMAKGSGMIAPHLATLLAFITSDIKIEKGCLKTCLQRAVDKSFDMITVDGDTSTNDMVAVLANGAAGNDEVVSGTPGEALFQEALNHVCIELAKMIVKDGEGATKFLEIRIKGAASQEDARKAAMAVANSNLVKTAFFGEDPNWGRIICALGYSGAELHPNRLDLYFGDEQIVKAGSPLEHAQEKLRQILKSPEIVVHANLHIGESEAVVWTCDLSYDYVRINSQYHT</sequence>
<evidence type="ECO:0000256" key="6">
    <source>
        <dbReference type="ARBA" id="ARBA00022813"/>
    </source>
</evidence>
<dbReference type="EMBL" id="BLRU01000097">
    <property type="protein sequence ID" value="GFP19554.1"/>
    <property type="molecule type" value="Genomic_DNA"/>
</dbReference>
<comment type="pathway">
    <text evidence="9">Amino-acid biosynthesis; L-arginine biosynthesis; N(2)-acetyl-L-ornithine from L-glutamate: step 1/4.</text>
</comment>
<dbReference type="CDD" id="cd02152">
    <property type="entry name" value="OAT"/>
    <property type="match status" value="1"/>
</dbReference>
<organism evidence="10 11">
    <name type="scientific">Candidatus Hakubella thermalkaliphila</name>
    <dbReference type="NCBI Taxonomy" id="2754717"/>
    <lineage>
        <taxon>Bacteria</taxon>
        <taxon>Bacillati</taxon>
        <taxon>Actinomycetota</taxon>
        <taxon>Actinomycetota incertae sedis</taxon>
        <taxon>Candidatus Hakubellales</taxon>
        <taxon>Candidatus Hakubellaceae</taxon>
        <taxon>Candidatus Hakubella</taxon>
    </lineage>
</organism>
<dbReference type="InterPro" id="IPR002813">
    <property type="entry name" value="Arg_biosynth_ArgJ"/>
</dbReference>
<feature type="binding site" evidence="9">
    <location>
        <position position="176"/>
    </location>
    <ligand>
        <name>substrate</name>
    </ligand>
</feature>
<keyword evidence="9" id="KW-0511">Multifunctional enzyme</keyword>
<evidence type="ECO:0000313" key="11">
    <source>
        <dbReference type="Proteomes" id="UP000574717"/>
    </source>
</evidence>
<feature type="chain" id="PRO_5029087413" description="Arginine biosynthesis bifunctional protein ArgJ alpha chain" evidence="9">
    <location>
        <begin position="1"/>
        <end position="212"/>
    </location>
</feature>
<dbReference type="InterPro" id="IPR042195">
    <property type="entry name" value="ArgJ_beta_C"/>
</dbReference>
<evidence type="ECO:0000256" key="1">
    <source>
        <dbReference type="ARBA" id="ARBA00006774"/>
    </source>
</evidence>
<keyword evidence="4 9" id="KW-0028">Amino-acid biosynthesis</keyword>
<dbReference type="Pfam" id="PF01960">
    <property type="entry name" value="ArgJ"/>
    <property type="match status" value="1"/>
</dbReference>
<dbReference type="EC" id="2.3.1.1" evidence="9"/>
<comment type="subcellular location">
    <subcellularLocation>
        <location evidence="9">Cytoplasm</location>
    </subcellularLocation>
</comment>
<dbReference type="GO" id="GO:0005737">
    <property type="term" value="C:cytoplasm"/>
    <property type="evidence" value="ECO:0007669"/>
    <property type="project" value="UniProtKB-SubCell"/>
</dbReference>
<dbReference type="FunFam" id="3.10.20.340:FF:000001">
    <property type="entry name" value="Arginine biosynthesis bifunctional protein ArgJ, chloroplastic"/>
    <property type="match status" value="1"/>
</dbReference>
<dbReference type="PANTHER" id="PTHR23100">
    <property type="entry name" value="ARGININE BIOSYNTHESIS BIFUNCTIONAL PROTEIN ARGJ"/>
    <property type="match status" value="1"/>
</dbReference>
<evidence type="ECO:0000256" key="4">
    <source>
        <dbReference type="ARBA" id="ARBA00022605"/>
    </source>
</evidence>
<keyword evidence="7 9" id="KW-0012">Acyltransferase</keyword>
<proteinExistence type="inferred from homology"/>
<evidence type="ECO:0000256" key="2">
    <source>
        <dbReference type="ARBA" id="ARBA00011475"/>
    </source>
</evidence>
<dbReference type="EC" id="2.3.1.35" evidence="9"/>
<dbReference type="GO" id="GO:0004358">
    <property type="term" value="F:L-glutamate N-acetyltransferase activity, acting on acetyl-L-ornithine as donor"/>
    <property type="evidence" value="ECO:0007669"/>
    <property type="project" value="UniProtKB-UniRule"/>
</dbReference>
<comment type="catalytic activity">
    <reaction evidence="8 9">
        <text>N(2)-acetyl-L-ornithine + L-glutamate = N-acetyl-L-glutamate + L-ornithine</text>
        <dbReference type="Rhea" id="RHEA:15349"/>
        <dbReference type="ChEBI" id="CHEBI:29985"/>
        <dbReference type="ChEBI" id="CHEBI:44337"/>
        <dbReference type="ChEBI" id="CHEBI:46911"/>
        <dbReference type="ChEBI" id="CHEBI:57805"/>
        <dbReference type="EC" id="2.3.1.35"/>
    </reaction>
</comment>
<dbReference type="Proteomes" id="UP000574717">
    <property type="component" value="Unassembled WGS sequence"/>
</dbReference>
<dbReference type="Gene3D" id="3.10.20.340">
    <property type="entry name" value="ArgJ beta chain, C-terminal domain"/>
    <property type="match status" value="1"/>
</dbReference>
<comment type="caution">
    <text evidence="10">The sequence shown here is derived from an EMBL/GenBank/DDBJ whole genome shotgun (WGS) entry which is preliminary data.</text>
</comment>
<dbReference type="GO" id="GO:0006526">
    <property type="term" value="P:L-arginine biosynthetic process"/>
    <property type="evidence" value="ECO:0007669"/>
    <property type="project" value="UniProtKB-UniRule"/>
</dbReference>
<keyword evidence="3 9" id="KW-0055">Arginine biosynthesis</keyword>
<feature type="binding site" evidence="9">
    <location>
        <position position="426"/>
    </location>
    <ligand>
        <name>substrate</name>
    </ligand>
</feature>
<dbReference type="Gene3D" id="3.60.70.12">
    <property type="entry name" value="L-amino peptidase D-ALA esterase/amidase"/>
    <property type="match status" value="1"/>
</dbReference>
<dbReference type="InterPro" id="IPR016117">
    <property type="entry name" value="ArgJ-like_dom_sf"/>
</dbReference>
<protein>
    <recommendedName>
        <fullName evidence="9">Arginine biosynthesis bifunctional protein ArgJ</fullName>
    </recommendedName>
    <domain>
        <recommendedName>
            <fullName evidence="9">Glutamate N-acetyltransferase</fullName>
            <ecNumber evidence="9">2.3.1.35</ecNumber>
        </recommendedName>
        <alternativeName>
            <fullName evidence="9">Ornithine acetyltransferase</fullName>
            <shortName evidence="9">OATase</shortName>
        </alternativeName>
        <alternativeName>
            <fullName evidence="9">Ornithine transacetylase</fullName>
        </alternativeName>
    </domain>
    <domain>
        <recommendedName>
            <fullName evidence="9">Amino-acid acetyltransferase</fullName>
            <ecNumber evidence="9">2.3.1.1</ecNumber>
        </recommendedName>
        <alternativeName>
            <fullName evidence="9">N-acetylglutamate synthase</fullName>
            <shortName evidence="9">AGSase</shortName>
        </alternativeName>
    </domain>
    <component>
        <recommendedName>
            <fullName evidence="9">Arginine biosynthesis bifunctional protein ArgJ alpha chain</fullName>
        </recommendedName>
    </component>
    <component>
        <recommendedName>
            <fullName evidence="9">Arginine biosynthesis bifunctional protein ArgJ beta chain</fullName>
        </recommendedName>
    </component>
</protein>
<evidence type="ECO:0000256" key="8">
    <source>
        <dbReference type="ARBA" id="ARBA00049439"/>
    </source>
</evidence>
<dbReference type="GO" id="GO:0006592">
    <property type="term" value="P:ornithine biosynthetic process"/>
    <property type="evidence" value="ECO:0007669"/>
    <property type="project" value="TreeGrafter"/>
</dbReference>
<feature type="binding site" evidence="9">
    <location>
        <position position="213"/>
    </location>
    <ligand>
        <name>substrate</name>
    </ligand>
</feature>
<comment type="subunit">
    <text evidence="2 9">Heterotetramer of two alpha and two beta chains.</text>
</comment>
<feature type="site" description="Involved in the stabilization of negative charge on the oxyanion by the formation of the oxyanion hole" evidence="9">
    <location>
        <position position="140"/>
    </location>
</feature>
<keyword evidence="5 9" id="KW-0808">Transferase</keyword>
<comment type="pathway">
    <text evidence="9">Amino-acid biosynthesis; L-arginine biosynthesis; L-ornithine and N-acetyl-L-glutamate from L-glutamate and N(2)-acetyl-L-ornithine (cyclic): step 1/1.</text>
</comment>
<dbReference type="AlphaFoldDB" id="A0A6V8NJJ5"/>
<dbReference type="NCBIfam" id="TIGR00120">
    <property type="entry name" value="ArgJ"/>
    <property type="match status" value="1"/>
</dbReference>
<evidence type="ECO:0000256" key="9">
    <source>
        <dbReference type="HAMAP-Rule" id="MF_01106"/>
    </source>
</evidence>
<feature type="active site" description="Nucleophile" evidence="9">
    <location>
        <position position="213"/>
    </location>
</feature>
<dbReference type="FunFam" id="3.60.70.12:FF:000001">
    <property type="entry name" value="Arginine biosynthesis bifunctional protein ArgJ, chloroplastic"/>
    <property type="match status" value="1"/>
</dbReference>
<evidence type="ECO:0000313" key="10">
    <source>
        <dbReference type="EMBL" id="GFP19554.1"/>
    </source>
</evidence>
<comment type="function">
    <text evidence="9">Catalyzes two activities which are involved in the cyclic version of arginine biosynthesis: the synthesis of N-acetylglutamate from glutamate and acetyl-CoA as the acetyl donor, and of ornithine by transacetylation between N(2)-acetylornithine and glutamate.</text>
</comment>
<accession>A0A6V8NJJ5</accession>
<feature type="binding site" evidence="9">
    <location>
        <position position="299"/>
    </location>
    <ligand>
        <name>substrate</name>
    </ligand>
</feature>
<dbReference type="GO" id="GO:0004042">
    <property type="term" value="F:L-glutamate N-acetyltransferase activity"/>
    <property type="evidence" value="ECO:0007669"/>
    <property type="project" value="UniProtKB-UniRule"/>
</dbReference>
<feature type="binding site" evidence="9">
    <location>
        <position position="202"/>
    </location>
    <ligand>
        <name>substrate</name>
    </ligand>
</feature>
<keyword evidence="6 9" id="KW-0068">Autocatalytic cleavage</keyword>
<evidence type="ECO:0000256" key="3">
    <source>
        <dbReference type="ARBA" id="ARBA00022571"/>
    </source>
</evidence>
<feature type="site" description="Cleavage; by autolysis" evidence="9">
    <location>
        <begin position="212"/>
        <end position="213"/>
    </location>
</feature>
<evidence type="ECO:0000256" key="7">
    <source>
        <dbReference type="ARBA" id="ARBA00023315"/>
    </source>
</evidence>
<feature type="chain" id="PRO_5029087414" description="Arginine biosynthesis bifunctional protein ArgJ beta chain" evidence="9">
    <location>
        <begin position="213"/>
        <end position="426"/>
    </location>
</feature>
<evidence type="ECO:0000256" key="5">
    <source>
        <dbReference type="ARBA" id="ARBA00022679"/>
    </source>
</evidence>